<evidence type="ECO:0000256" key="2">
    <source>
        <dbReference type="ARBA" id="ARBA00022679"/>
    </source>
</evidence>
<dbReference type="GO" id="GO:0006221">
    <property type="term" value="P:pyrimidine nucleotide biosynthetic process"/>
    <property type="evidence" value="ECO:0007669"/>
    <property type="project" value="UniProtKB-KW"/>
</dbReference>
<dbReference type="InterPro" id="IPR027417">
    <property type="entry name" value="P-loop_NTPase"/>
</dbReference>
<evidence type="ECO:0000313" key="14">
    <source>
        <dbReference type="Proteomes" id="UP000245699"/>
    </source>
</evidence>
<comment type="similarity">
    <text evidence="9">Belongs to the adenylate kinase family.</text>
</comment>
<comment type="catalytic activity">
    <reaction evidence="8">
        <text>UMP + ATP = UDP + ADP</text>
        <dbReference type="Rhea" id="RHEA:24400"/>
        <dbReference type="ChEBI" id="CHEBI:30616"/>
        <dbReference type="ChEBI" id="CHEBI:57865"/>
        <dbReference type="ChEBI" id="CHEBI:58223"/>
        <dbReference type="ChEBI" id="CHEBI:456216"/>
        <dbReference type="EC" id="2.7.4.14"/>
    </reaction>
</comment>
<evidence type="ECO:0000313" key="13">
    <source>
        <dbReference type="EMBL" id="PVU96289.1"/>
    </source>
</evidence>
<reference evidence="12 14" key="1">
    <citation type="journal article" date="2018" name="MBio">
        <title>Comparative Genomics Reveals the Core Gene Toolbox for the Fungus-Insect Symbiosis.</title>
        <authorList>
            <person name="Wang Y."/>
            <person name="Stata M."/>
            <person name="Wang W."/>
            <person name="Stajich J.E."/>
            <person name="White M.M."/>
            <person name="Moncalvo J.M."/>
        </authorList>
    </citation>
    <scope>NUCLEOTIDE SEQUENCE [LARGE SCALE GENOMIC DNA]</scope>
    <source>
        <strain evidence="12 14">AUS-77-4</strain>
    </source>
</reference>
<dbReference type="CDD" id="cd01428">
    <property type="entry name" value="ADK"/>
    <property type="match status" value="1"/>
</dbReference>
<dbReference type="InterPro" id="IPR006266">
    <property type="entry name" value="UMP_CMP_kinase"/>
</dbReference>
<dbReference type="PANTHER" id="PTHR23359">
    <property type="entry name" value="NUCLEOTIDE KINASE"/>
    <property type="match status" value="1"/>
</dbReference>
<evidence type="ECO:0000256" key="10">
    <source>
        <dbReference type="SAM" id="Coils"/>
    </source>
</evidence>
<gene>
    <name evidence="13" type="ORF">BB559_002448</name>
    <name evidence="12" type="ORF">BB559_004090</name>
    <name evidence="11" type="ORF">BB559_004782</name>
</gene>
<evidence type="ECO:0000256" key="5">
    <source>
        <dbReference type="ARBA" id="ARBA00022840"/>
    </source>
</evidence>
<accession>A0A2T9YGV0</accession>
<keyword evidence="3" id="KW-0547">Nucleotide-binding</keyword>
<dbReference type="InterPro" id="IPR033690">
    <property type="entry name" value="Adenylat_kinase_CS"/>
</dbReference>
<evidence type="ECO:0000256" key="6">
    <source>
        <dbReference type="ARBA" id="ARBA00022975"/>
    </source>
</evidence>
<dbReference type="GO" id="GO:0006207">
    <property type="term" value="P:'de novo' pyrimidine nucleobase biosynthetic process"/>
    <property type="evidence" value="ECO:0007669"/>
    <property type="project" value="InterPro"/>
</dbReference>
<evidence type="ECO:0000256" key="7">
    <source>
        <dbReference type="ARBA" id="ARBA00023242"/>
    </source>
</evidence>
<dbReference type="Pfam" id="PF00406">
    <property type="entry name" value="ADK"/>
    <property type="match status" value="1"/>
</dbReference>
<dbReference type="Proteomes" id="UP000245699">
    <property type="component" value="Unassembled WGS sequence"/>
</dbReference>
<keyword evidence="4 9" id="KW-0418">Kinase</keyword>
<dbReference type="GO" id="GO:0005524">
    <property type="term" value="F:ATP binding"/>
    <property type="evidence" value="ECO:0007669"/>
    <property type="project" value="UniProtKB-KW"/>
</dbReference>
<keyword evidence="10" id="KW-0175">Coiled coil</keyword>
<dbReference type="GO" id="GO:0009123">
    <property type="term" value="P:nucleoside monophosphate metabolic process"/>
    <property type="evidence" value="ECO:0007669"/>
    <property type="project" value="UniProtKB-ARBA"/>
</dbReference>
<dbReference type="EMBL" id="MBFT01000154">
    <property type="protein sequence ID" value="PVU96289.1"/>
    <property type="molecule type" value="Genomic_DNA"/>
</dbReference>
<comment type="caution">
    <text evidence="12">The sequence shown here is derived from an EMBL/GenBank/DDBJ whole genome shotgun (WGS) entry which is preliminary data.</text>
</comment>
<dbReference type="GO" id="GO:0016776">
    <property type="term" value="F:phosphotransferase activity, phosphate group as acceptor"/>
    <property type="evidence" value="ECO:0007669"/>
    <property type="project" value="InterPro"/>
</dbReference>
<dbReference type="AlphaFoldDB" id="A0A2T9YGV0"/>
<dbReference type="Gene3D" id="3.40.50.300">
    <property type="entry name" value="P-loop containing nucleotide triphosphate hydrolases"/>
    <property type="match status" value="1"/>
</dbReference>
<evidence type="ECO:0000313" key="11">
    <source>
        <dbReference type="EMBL" id="PVU90112.1"/>
    </source>
</evidence>
<organism evidence="12 14">
    <name type="scientific">Furculomyces boomerangus</name>
    <dbReference type="NCBI Taxonomy" id="61424"/>
    <lineage>
        <taxon>Eukaryota</taxon>
        <taxon>Fungi</taxon>
        <taxon>Fungi incertae sedis</taxon>
        <taxon>Zoopagomycota</taxon>
        <taxon>Kickxellomycotina</taxon>
        <taxon>Harpellomycetes</taxon>
        <taxon>Harpellales</taxon>
        <taxon>Harpellaceae</taxon>
        <taxon>Furculomyces</taxon>
    </lineage>
</organism>
<keyword evidence="2 9" id="KW-0808">Transferase</keyword>
<evidence type="ECO:0000313" key="12">
    <source>
        <dbReference type="EMBL" id="PVU91504.1"/>
    </source>
</evidence>
<protein>
    <submittedName>
        <fullName evidence="12">Uncharacterized protein</fullName>
    </submittedName>
</protein>
<name>A0A2T9YGV0_9FUNG</name>
<evidence type="ECO:0000256" key="1">
    <source>
        <dbReference type="ARBA" id="ARBA00022490"/>
    </source>
</evidence>
<sequence>MLRSLSKLSRSPLISTFKATPSQTKHISAPLISHNLFFSRSIKFSSKRYVKEASEEPPKPSKSPSVPAMLAVMSLCLAGIIAYRQTKEFAEREELKKKELQEKVESSQTIVDTPKADSKKAEILPSERYTDQQIKDFPFKEKKIIFVLGGPGSGKGTNSSLLVQDFGFVHLSAGDLLRAEQKRPGSKVGELISTYIKEGQIVPYDITISLLRDAIMDNKDAVNFLIDGFPRSLEQARAFEESITDCQSVLYFECPEQVLFERILKRSETSGRADDNAESLKKRFGVFTNESYPVIEDYANKGKVKTISCIGQVEDVYSVTKSQVQPILSSSESK</sequence>
<evidence type="ECO:0000256" key="4">
    <source>
        <dbReference type="ARBA" id="ARBA00022777"/>
    </source>
</evidence>
<feature type="coiled-coil region" evidence="10">
    <location>
        <begin position="83"/>
        <end position="110"/>
    </location>
</feature>
<evidence type="ECO:0000256" key="8">
    <source>
        <dbReference type="ARBA" id="ARBA00048116"/>
    </source>
</evidence>
<dbReference type="HAMAP" id="MF_00235">
    <property type="entry name" value="Adenylate_kinase_Adk"/>
    <property type="match status" value="1"/>
</dbReference>
<dbReference type="STRING" id="61424.A0A2T9YGV0"/>
<evidence type="ECO:0000256" key="3">
    <source>
        <dbReference type="ARBA" id="ARBA00022741"/>
    </source>
</evidence>
<proteinExistence type="inferred from homology"/>
<dbReference type="GO" id="GO:0019205">
    <property type="term" value="F:nucleobase-containing compound kinase activity"/>
    <property type="evidence" value="ECO:0007669"/>
    <property type="project" value="InterPro"/>
</dbReference>
<evidence type="ECO:0000256" key="9">
    <source>
        <dbReference type="RuleBase" id="RU003330"/>
    </source>
</evidence>
<dbReference type="OrthoDB" id="442176at2759"/>
<keyword evidence="5" id="KW-0067">ATP-binding</keyword>
<keyword evidence="1" id="KW-0963">Cytoplasm</keyword>
<keyword evidence="14" id="KW-1185">Reference proteome</keyword>
<dbReference type="PRINTS" id="PR00094">
    <property type="entry name" value="ADENYLTKNASE"/>
</dbReference>
<dbReference type="EMBL" id="MBFT01000500">
    <property type="protein sequence ID" value="PVU90112.1"/>
    <property type="molecule type" value="Genomic_DNA"/>
</dbReference>
<dbReference type="NCBIfam" id="TIGR01359">
    <property type="entry name" value="UMP_CMP_kin_fam"/>
    <property type="match status" value="1"/>
</dbReference>
<keyword evidence="7" id="KW-0539">Nucleus</keyword>
<dbReference type="SUPFAM" id="SSF52540">
    <property type="entry name" value="P-loop containing nucleoside triphosphate hydrolases"/>
    <property type="match status" value="1"/>
</dbReference>
<dbReference type="PROSITE" id="PS00113">
    <property type="entry name" value="ADENYLATE_KINASE"/>
    <property type="match status" value="1"/>
</dbReference>
<dbReference type="InterPro" id="IPR000850">
    <property type="entry name" value="Adenylat/UMP-CMP_kin"/>
</dbReference>
<keyword evidence="6" id="KW-0665">Pyrimidine biosynthesis</keyword>
<dbReference type="EMBL" id="MBFT01000413">
    <property type="protein sequence ID" value="PVU91504.1"/>
    <property type="molecule type" value="Genomic_DNA"/>
</dbReference>